<evidence type="ECO:0000313" key="2">
    <source>
        <dbReference type="Proteomes" id="UP000276133"/>
    </source>
</evidence>
<name>A0A3M7RQA3_BRAPC</name>
<proteinExistence type="predicted"/>
<comment type="caution">
    <text evidence="1">The sequence shown here is derived from an EMBL/GenBank/DDBJ whole genome shotgun (WGS) entry which is preliminary data.</text>
</comment>
<accession>A0A3M7RQA3</accession>
<evidence type="ECO:0000313" key="1">
    <source>
        <dbReference type="EMBL" id="RNA25468.1"/>
    </source>
</evidence>
<dbReference type="EMBL" id="REGN01002926">
    <property type="protein sequence ID" value="RNA25468.1"/>
    <property type="molecule type" value="Genomic_DNA"/>
</dbReference>
<sequence>DLKNSGNKNLYKKPRVSIIVGLDNREFTNFINKLYKTSDIYRTVGDKSDSDEEVLSSIKQKLTTYSRIYH</sequence>
<organism evidence="1 2">
    <name type="scientific">Brachionus plicatilis</name>
    <name type="common">Marine rotifer</name>
    <name type="synonym">Brachionus muelleri</name>
    <dbReference type="NCBI Taxonomy" id="10195"/>
    <lineage>
        <taxon>Eukaryota</taxon>
        <taxon>Metazoa</taxon>
        <taxon>Spiralia</taxon>
        <taxon>Gnathifera</taxon>
        <taxon>Rotifera</taxon>
        <taxon>Eurotatoria</taxon>
        <taxon>Monogononta</taxon>
        <taxon>Pseudotrocha</taxon>
        <taxon>Ploima</taxon>
        <taxon>Brachionidae</taxon>
        <taxon>Brachionus</taxon>
    </lineage>
</organism>
<dbReference type="AlphaFoldDB" id="A0A3M7RQA3"/>
<gene>
    <name evidence="1" type="ORF">BpHYR1_034506</name>
</gene>
<keyword evidence="2" id="KW-1185">Reference proteome</keyword>
<dbReference type="Proteomes" id="UP000276133">
    <property type="component" value="Unassembled WGS sequence"/>
</dbReference>
<reference evidence="1 2" key="1">
    <citation type="journal article" date="2018" name="Sci. Rep.">
        <title>Genomic signatures of local adaptation to the degree of environmental predictability in rotifers.</title>
        <authorList>
            <person name="Franch-Gras L."/>
            <person name="Hahn C."/>
            <person name="Garcia-Roger E.M."/>
            <person name="Carmona M.J."/>
            <person name="Serra M."/>
            <person name="Gomez A."/>
        </authorList>
    </citation>
    <scope>NUCLEOTIDE SEQUENCE [LARGE SCALE GENOMIC DNA]</scope>
    <source>
        <strain evidence="1">HYR1</strain>
    </source>
</reference>
<protein>
    <submittedName>
        <fullName evidence="1">Uncharacterized protein</fullName>
    </submittedName>
</protein>
<feature type="non-terminal residue" evidence="1">
    <location>
        <position position="1"/>
    </location>
</feature>